<evidence type="ECO:0000313" key="2">
    <source>
        <dbReference type="Proteomes" id="UP000837857"/>
    </source>
</evidence>
<gene>
    <name evidence="1" type="ORF">IPOD504_LOCUS3061</name>
</gene>
<reference evidence="1" key="1">
    <citation type="submission" date="2022-03" db="EMBL/GenBank/DDBJ databases">
        <authorList>
            <person name="Martin H S."/>
        </authorList>
    </citation>
    <scope>NUCLEOTIDE SEQUENCE</scope>
</reference>
<keyword evidence="2" id="KW-1185">Reference proteome</keyword>
<sequence>MAADIFSLLSSAEVDSGPSSVFADTKSLAPFDVATAKSLFAARADGPNRYFPCRCADESINPNLEPRPRRNARELDVLKLFPAPLSHQVITYRPFEGKQYYVDPTRYGTISWPS</sequence>
<name>A0ABN8HXP4_9NEOP</name>
<dbReference type="Proteomes" id="UP000837857">
    <property type="component" value="Chromosome 13"/>
</dbReference>
<organism evidence="1 2">
    <name type="scientific">Iphiclides podalirius</name>
    <name type="common">scarce swallowtail</name>
    <dbReference type="NCBI Taxonomy" id="110791"/>
    <lineage>
        <taxon>Eukaryota</taxon>
        <taxon>Metazoa</taxon>
        <taxon>Ecdysozoa</taxon>
        <taxon>Arthropoda</taxon>
        <taxon>Hexapoda</taxon>
        <taxon>Insecta</taxon>
        <taxon>Pterygota</taxon>
        <taxon>Neoptera</taxon>
        <taxon>Endopterygota</taxon>
        <taxon>Lepidoptera</taxon>
        <taxon>Glossata</taxon>
        <taxon>Ditrysia</taxon>
        <taxon>Papilionoidea</taxon>
        <taxon>Papilionidae</taxon>
        <taxon>Papilioninae</taxon>
        <taxon>Iphiclides</taxon>
    </lineage>
</organism>
<dbReference type="EMBL" id="OW152825">
    <property type="protein sequence ID" value="CAH2041290.1"/>
    <property type="molecule type" value="Genomic_DNA"/>
</dbReference>
<proteinExistence type="predicted"/>
<feature type="non-terminal residue" evidence="1">
    <location>
        <position position="1"/>
    </location>
</feature>
<protein>
    <submittedName>
        <fullName evidence="1">Uncharacterized protein</fullName>
    </submittedName>
</protein>
<evidence type="ECO:0000313" key="1">
    <source>
        <dbReference type="EMBL" id="CAH2041290.1"/>
    </source>
</evidence>
<accession>A0ABN8HXP4</accession>